<proteinExistence type="predicted"/>
<feature type="region of interest" description="Disordered" evidence="1">
    <location>
        <begin position="434"/>
        <end position="472"/>
    </location>
</feature>
<protein>
    <submittedName>
        <fullName evidence="2">Uncharacterized protein</fullName>
    </submittedName>
</protein>
<feature type="compositionally biased region" description="Basic and acidic residues" evidence="1">
    <location>
        <begin position="317"/>
        <end position="351"/>
    </location>
</feature>
<dbReference type="AlphaFoldDB" id="A0A1B9ICW5"/>
<dbReference type="Proteomes" id="UP000094020">
    <property type="component" value="Chromosome 1"/>
</dbReference>
<dbReference type="KEGG" id="kpin:30169047"/>
<evidence type="ECO:0000313" key="4">
    <source>
        <dbReference type="Proteomes" id="UP000094020"/>
    </source>
</evidence>
<dbReference type="OrthoDB" id="2575647at2759"/>
<dbReference type="GeneID" id="30169047"/>
<feature type="region of interest" description="Disordered" evidence="1">
    <location>
        <begin position="317"/>
        <end position="366"/>
    </location>
</feature>
<gene>
    <name evidence="2" type="ORF">I206_00678</name>
    <name evidence="3" type="ORF">I206_100647</name>
</gene>
<name>A0A1B9ICW5_9TREE</name>
<accession>A0A1B9ICW5</accession>
<reference evidence="3" key="4">
    <citation type="submission" date="2024-02" db="EMBL/GenBank/DDBJ databases">
        <title>Comparative genomics of Cryptococcus and Kwoniella reveals pathogenesis evolution and contrasting modes of karyotype evolution via chromosome fusion or intercentromeric recombination.</title>
        <authorList>
            <person name="Coelho M.A."/>
            <person name="David-Palma M."/>
            <person name="Shea T."/>
            <person name="Bowers K."/>
            <person name="McGinley-Smith S."/>
            <person name="Mohammad A.W."/>
            <person name="Gnirke A."/>
            <person name="Yurkov A.M."/>
            <person name="Nowrousian M."/>
            <person name="Sun S."/>
            <person name="Cuomo C.A."/>
            <person name="Heitman J."/>
        </authorList>
    </citation>
    <scope>NUCLEOTIDE SEQUENCE</scope>
    <source>
        <strain evidence="3">CBS 10737</strain>
    </source>
</reference>
<reference evidence="2" key="3">
    <citation type="submission" date="2016-07" db="EMBL/GenBank/DDBJ databases">
        <title>Evolution of pathogenesis and genome organization in the Tremellales.</title>
        <authorList>
            <person name="Cuomo C."/>
            <person name="Litvintseva A."/>
            <person name="Heitman J."/>
            <person name="Chen Y."/>
            <person name="Sun S."/>
            <person name="Springer D."/>
            <person name="Dromer F."/>
            <person name="Young S."/>
            <person name="Zeng Q."/>
            <person name="Chapman S."/>
            <person name="Gujja S."/>
            <person name="Saif S."/>
            <person name="Birren B."/>
        </authorList>
    </citation>
    <scope>NUCLEOTIDE SEQUENCE</scope>
    <source>
        <strain evidence="2">CBS 10737</strain>
    </source>
</reference>
<evidence type="ECO:0000313" key="3">
    <source>
        <dbReference type="EMBL" id="WWC66742.1"/>
    </source>
</evidence>
<dbReference type="RefSeq" id="XP_019014595.1">
    <property type="nucleotide sequence ID" value="XM_019152457.1"/>
</dbReference>
<dbReference type="STRING" id="1296096.A0A1B9ICW5"/>
<evidence type="ECO:0000313" key="2">
    <source>
        <dbReference type="EMBL" id="OCF53376.1"/>
    </source>
</evidence>
<sequence length="571" mass="65053">MAEFQGKEDDWVSSLPVLEGLFNKETSILLLPFHKFSISSMFRSSARSTNEPPVKLLQPILDQAKIPPTEPLPPKAEIVKALEGLKEFATHFKKFSTNQRYDHDYGKIEYAIERLCRAYLAGAYLISRGLWDNDPFRGQPELERDRRDLQTALEQCIRGFFILHLLDTALSKEELDKHILGSIFPPTETKYHYLSPLLSQTRQLITSLQTQPARSIAPSKLKSSAQFQMVPCLSESVSDEKALYMIRLLNIFSKGLVSARDLAQPSIAKDKNMGEEDARRPRRIKMEVEVMKCDLLLSMTTQRIDEVKRRAFVRLEPEHEDTSLPDSREDSPNRSAVNKEDKEELKPRLSGEGELPLGYASQSSHTTCGNHVDDVNQTRWENLAEESLVECLEYAKKILDQGRCEVLSDHVEAADWLGEIGVCRSNNDRTLCSTSKSPAYDHGSDDLSGTDFEDEDEDPFEDDSESEQDHDRVSHACPLRTIFRLHDRYEEQRLAIWLQLPAAKRGKMGWFIRGEDGRVGLSWDAFGLAAMMAYDSETLIDFGLGPDKLDVWLELASLKNAKKIKKRRKKT</sequence>
<keyword evidence="4" id="KW-1185">Reference proteome</keyword>
<organism evidence="2">
    <name type="scientific">Kwoniella pini CBS 10737</name>
    <dbReference type="NCBI Taxonomy" id="1296096"/>
    <lineage>
        <taxon>Eukaryota</taxon>
        <taxon>Fungi</taxon>
        <taxon>Dikarya</taxon>
        <taxon>Basidiomycota</taxon>
        <taxon>Agaricomycotina</taxon>
        <taxon>Tremellomycetes</taxon>
        <taxon>Tremellales</taxon>
        <taxon>Cryptococcaceae</taxon>
        <taxon>Kwoniella</taxon>
    </lineage>
</organism>
<dbReference type="EMBL" id="KI894007">
    <property type="protein sequence ID" value="OCF53376.1"/>
    <property type="molecule type" value="Genomic_DNA"/>
</dbReference>
<dbReference type="EMBL" id="CP144519">
    <property type="protein sequence ID" value="WWC66742.1"/>
    <property type="molecule type" value="Genomic_DNA"/>
</dbReference>
<feature type="compositionally biased region" description="Acidic residues" evidence="1">
    <location>
        <begin position="451"/>
        <end position="466"/>
    </location>
</feature>
<evidence type="ECO:0000256" key="1">
    <source>
        <dbReference type="SAM" id="MobiDB-lite"/>
    </source>
</evidence>
<reference evidence="3" key="2">
    <citation type="submission" date="2013-07" db="EMBL/GenBank/DDBJ databases">
        <authorList>
            <consortium name="The Broad Institute Genome Sequencing Platform"/>
            <person name="Cuomo C."/>
            <person name="Litvintseva A."/>
            <person name="Chen Y."/>
            <person name="Heitman J."/>
            <person name="Sun S."/>
            <person name="Springer D."/>
            <person name="Dromer F."/>
            <person name="Young S.K."/>
            <person name="Zeng Q."/>
            <person name="Gargeya S."/>
            <person name="Fitzgerald M."/>
            <person name="Abouelleil A."/>
            <person name="Alvarado L."/>
            <person name="Berlin A.M."/>
            <person name="Chapman S.B."/>
            <person name="Dewar J."/>
            <person name="Goldberg J."/>
            <person name="Griggs A."/>
            <person name="Gujja S."/>
            <person name="Hansen M."/>
            <person name="Howarth C."/>
            <person name="Imamovic A."/>
            <person name="Larimer J."/>
            <person name="McCowan C."/>
            <person name="Murphy C."/>
            <person name="Pearson M."/>
            <person name="Priest M."/>
            <person name="Roberts A."/>
            <person name="Saif S."/>
            <person name="Shea T."/>
            <person name="Sykes S."/>
            <person name="Wortman J."/>
            <person name="Nusbaum C."/>
            <person name="Birren B."/>
        </authorList>
    </citation>
    <scope>NUCLEOTIDE SEQUENCE</scope>
    <source>
        <strain evidence="3">CBS 10737</strain>
    </source>
</reference>
<reference evidence="2" key="1">
    <citation type="submission" date="2013-07" db="EMBL/GenBank/DDBJ databases">
        <title>The Genome Sequence of Cryptococcus pinus CBS10737.</title>
        <authorList>
            <consortium name="The Broad Institute Genome Sequencing Platform"/>
            <person name="Cuomo C."/>
            <person name="Litvintseva A."/>
            <person name="Chen Y."/>
            <person name="Heitman J."/>
            <person name="Sun S."/>
            <person name="Springer D."/>
            <person name="Dromer F."/>
            <person name="Young S.K."/>
            <person name="Zeng Q."/>
            <person name="Gargeya S."/>
            <person name="Fitzgerald M."/>
            <person name="Abouelleil A."/>
            <person name="Alvarado L."/>
            <person name="Berlin A.M."/>
            <person name="Chapman S.B."/>
            <person name="Dewar J."/>
            <person name="Goldberg J."/>
            <person name="Griggs A."/>
            <person name="Gujja S."/>
            <person name="Hansen M."/>
            <person name="Howarth C."/>
            <person name="Imamovic A."/>
            <person name="Larimer J."/>
            <person name="McCowan C."/>
            <person name="Murphy C."/>
            <person name="Pearson M."/>
            <person name="Priest M."/>
            <person name="Roberts A."/>
            <person name="Saif S."/>
            <person name="Shea T."/>
            <person name="Sykes S."/>
            <person name="Wortman J."/>
            <person name="Nusbaum C."/>
            <person name="Birren B."/>
        </authorList>
    </citation>
    <scope>NUCLEOTIDE SEQUENCE [LARGE SCALE GENOMIC DNA]</scope>
    <source>
        <strain evidence="2">CBS 10737</strain>
    </source>
</reference>